<name>A0ABU5IG62_9BURK</name>
<dbReference type="NCBIfam" id="TIGR02292">
    <property type="entry name" value="ygfB_yecA"/>
    <property type="match status" value="1"/>
</dbReference>
<gene>
    <name evidence="2" type="ORF">SM757_16170</name>
</gene>
<protein>
    <submittedName>
        <fullName evidence="2">YecA family protein</fullName>
    </submittedName>
</protein>
<dbReference type="Gene3D" id="1.20.120.740">
    <property type="entry name" value="YgfB uncharacterised protein family UPF0149, PF03695"/>
    <property type="match status" value="1"/>
</dbReference>
<dbReference type="SUPFAM" id="SSF101327">
    <property type="entry name" value="YgfB-like"/>
    <property type="match status" value="1"/>
</dbReference>
<feature type="region of interest" description="Disordered" evidence="1">
    <location>
        <begin position="196"/>
        <end position="227"/>
    </location>
</feature>
<keyword evidence="3" id="KW-1185">Reference proteome</keyword>
<organism evidence="2 3">
    <name type="scientific">Azohydromonas lata</name>
    <dbReference type="NCBI Taxonomy" id="45677"/>
    <lineage>
        <taxon>Bacteria</taxon>
        <taxon>Pseudomonadati</taxon>
        <taxon>Pseudomonadota</taxon>
        <taxon>Betaproteobacteria</taxon>
        <taxon>Burkholderiales</taxon>
        <taxon>Sphaerotilaceae</taxon>
        <taxon>Azohydromonas</taxon>
    </lineage>
</organism>
<evidence type="ECO:0000313" key="2">
    <source>
        <dbReference type="EMBL" id="MDZ5458112.1"/>
    </source>
</evidence>
<dbReference type="Proteomes" id="UP001293718">
    <property type="component" value="Unassembled WGS sequence"/>
</dbReference>
<reference evidence="2 3" key="1">
    <citation type="submission" date="2023-11" db="EMBL/GenBank/DDBJ databases">
        <title>Draft genome of Azohydromonas lata strain H1 (DSM1123), a polyhydroxyalkanoate producer.</title>
        <authorList>
            <person name="Traversa D."/>
            <person name="D'Addabbo P."/>
            <person name="Pazzani C."/>
            <person name="Manzari C."/>
            <person name="Chiara M."/>
            <person name="Scrascia M."/>
        </authorList>
    </citation>
    <scope>NUCLEOTIDE SEQUENCE [LARGE SCALE GENOMIC DNA]</scope>
    <source>
        <strain evidence="2 3">H1</strain>
    </source>
</reference>
<dbReference type="InterPro" id="IPR011978">
    <property type="entry name" value="YgfB-like"/>
</dbReference>
<proteinExistence type="predicted"/>
<dbReference type="EMBL" id="JAXOJX010000026">
    <property type="protein sequence ID" value="MDZ5458112.1"/>
    <property type="molecule type" value="Genomic_DNA"/>
</dbReference>
<dbReference type="InterPro" id="IPR036255">
    <property type="entry name" value="YgfB-like_sf"/>
</dbReference>
<dbReference type="RefSeq" id="WP_322466282.1">
    <property type="nucleotide sequence ID" value="NZ_JAXOJX010000026.1"/>
</dbReference>
<accession>A0ABU5IG62</accession>
<evidence type="ECO:0000313" key="3">
    <source>
        <dbReference type="Proteomes" id="UP001293718"/>
    </source>
</evidence>
<comment type="caution">
    <text evidence="2">The sequence shown here is derived from an EMBL/GenBank/DDBJ whole genome shotgun (WGS) entry which is preliminary data.</text>
</comment>
<sequence>MSPRNAPELSPLDERELEELEALLDAVPAPLEPLDVSMTDGFLVGVLLQPQTVPPAQWLRHITDADGREPPNTPSLQRLHALVRRRHAELERTIAQRQWFDPWVWELDEDASPSEAVMPWVAGFATAMEFFPALMRMDGPALLEPLAQLFMHLDPEDLEDADELLAEIETLEPPADMAEAVEMLVRASLLLADVSRPRKVNPPARKTHRPRPAGAAPAPARRPPPRR</sequence>
<evidence type="ECO:0000256" key="1">
    <source>
        <dbReference type="SAM" id="MobiDB-lite"/>
    </source>
</evidence>
<dbReference type="Pfam" id="PF03695">
    <property type="entry name" value="UPF0149"/>
    <property type="match status" value="1"/>
</dbReference>